<dbReference type="RefSeq" id="WP_345554731.1">
    <property type="nucleotide sequence ID" value="NZ_BAAAZA010000083.1"/>
</dbReference>
<gene>
    <name evidence="3" type="ORF">GCM10022207_93470</name>
</gene>
<keyword evidence="4" id="KW-1185">Reference proteome</keyword>
<dbReference type="InterPro" id="IPR025326">
    <property type="entry name" value="DUF4232"/>
</dbReference>
<feature type="region of interest" description="Disordered" evidence="1">
    <location>
        <begin position="33"/>
        <end position="89"/>
    </location>
</feature>
<dbReference type="Pfam" id="PF14016">
    <property type="entry name" value="DUF4232"/>
    <property type="match status" value="1"/>
</dbReference>
<dbReference type="Proteomes" id="UP001501563">
    <property type="component" value="Unassembled WGS sequence"/>
</dbReference>
<organism evidence="3 4">
    <name type="scientific">Streptomyces lannensis</name>
    <dbReference type="NCBI Taxonomy" id="766498"/>
    <lineage>
        <taxon>Bacteria</taxon>
        <taxon>Bacillati</taxon>
        <taxon>Actinomycetota</taxon>
        <taxon>Actinomycetes</taxon>
        <taxon>Kitasatosporales</taxon>
        <taxon>Streptomycetaceae</taxon>
        <taxon>Streptomyces</taxon>
    </lineage>
</organism>
<evidence type="ECO:0000313" key="3">
    <source>
        <dbReference type="EMBL" id="GAA3909257.1"/>
    </source>
</evidence>
<dbReference type="EMBL" id="BAAAZA010000083">
    <property type="protein sequence ID" value="GAA3909257.1"/>
    <property type="molecule type" value="Genomic_DNA"/>
</dbReference>
<name>A0ABP7LZF8_9ACTN</name>
<feature type="domain" description="DUF4232" evidence="2">
    <location>
        <begin position="92"/>
        <end position="245"/>
    </location>
</feature>
<sequence length="249" mass="25461">MGMWGRHLAAAGLLAITVTGCGDIGDLPSVEPQAPAAATATVRQSDTSSAPPDGDRGARSPGPPAPIRTTATSPKTAPVNPPPRTSAPVPACTSRALTASLGHTGLPATGRSGWFATQILLRNHSGSTCHLRGWPGLAFFGDGVIQGCSQGDPSPRCGKPLSTSGPRAFSVTRASAHDLPDILLAPARTTFFTIVWQGSYAGGCVRFVDPAYGVEIRVPGDSRALSLTSDIQISPCEGELQVGPFGVVS</sequence>
<evidence type="ECO:0000313" key="4">
    <source>
        <dbReference type="Proteomes" id="UP001501563"/>
    </source>
</evidence>
<evidence type="ECO:0000256" key="1">
    <source>
        <dbReference type="SAM" id="MobiDB-lite"/>
    </source>
</evidence>
<evidence type="ECO:0000259" key="2">
    <source>
        <dbReference type="Pfam" id="PF14016"/>
    </source>
</evidence>
<accession>A0ABP7LZF8</accession>
<dbReference type="PROSITE" id="PS51257">
    <property type="entry name" value="PROKAR_LIPOPROTEIN"/>
    <property type="match status" value="1"/>
</dbReference>
<comment type="caution">
    <text evidence="3">The sequence shown here is derived from an EMBL/GenBank/DDBJ whole genome shotgun (WGS) entry which is preliminary data.</text>
</comment>
<protein>
    <recommendedName>
        <fullName evidence="2">DUF4232 domain-containing protein</fullName>
    </recommendedName>
</protein>
<feature type="compositionally biased region" description="Polar residues" evidence="1">
    <location>
        <begin position="41"/>
        <end position="50"/>
    </location>
</feature>
<proteinExistence type="predicted"/>
<reference evidence="4" key="1">
    <citation type="journal article" date="2019" name="Int. J. Syst. Evol. Microbiol.">
        <title>The Global Catalogue of Microorganisms (GCM) 10K type strain sequencing project: providing services to taxonomists for standard genome sequencing and annotation.</title>
        <authorList>
            <consortium name="The Broad Institute Genomics Platform"/>
            <consortium name="The Broad Institute Genome Sequencing Center for Infectious Disease"/>
            <person name="Wu L."/>
            <person name="Ma J."/>
        </authorList>
    </citation>
    <scope>NUCLEOTIDE SEQUENCE [LARGE SCALE GENOMIC DNA]</scope>
    <source>
        <strain evidence="4">JCM 16578</strain>
    </source>
</reference>